<sequence length="137" mass="15147">MERNRSFLTAFEVHVSGDDTLDTQQVTEQVMTLNNDFAVTRTLRRGENGFIDNVGRVFINRRDSADPELTGSIEGFSKEQFIPVDSAGGGPTFALNKGGKIEVRSWNAPEKPLTIFDYHSEACKDSSCKVASISEIN</sequence>
<name>A0A2S0WEH7_9CORY</name>
<organism evidence="1 2">
    <name type="scientific">Corynebacterium liangguodongii</name>
    <dbReference type="NCBI Taxonomy" id="2079535"/>
    <lineage>
        <taxon>Bacteria</taxon>
        <taxon>Bacillati</taxon>
        <taxon>Actinomycetota</taxon>
        <taxon>Actinomycetes</taxon>
        <taxon>Mycobacteriales</taxon>
        <taxon>Corynebacteriaceae</taxon>
        <taxon>Corynebacterium</taxon>
    </lineage>
</organism>
<accession>A0A2S0WEH7</accession>
<reference evidence="2" key="1">
    <citation type="submission" date="2018-01" db="EMBL/GenBank/DDBJ databases">
        <authorList>
            <person name="Li J."/>
        </authorList>
    </citation>
    <scope>NUCLEOTIDE SEQUENCE [LARGE SCALE GENOMIC DNA]</scope>
    <source>
        <strain evidence="2">2184</strain>
    </source>
</reference>
<proteinExistence type="predicted"/>
<dbReference type="AlphaFoldDB" id="A0A2S0WEH7"/>
<dbReference type="EMBL" id="CP026948">
    <property type="protein sequence ID" value="AWB84185.1"/>
    <property type="molecule type" value="Genomic_DNA"/>
</dbReference>
<dbReference type="KEGG" id="clia:C3E79_06605"/>
<evidence type="ECO:0000313" key="2">
    <source>
        <dbReference type="Proteomes" id="UP000244754"/>
    </source>
</evidence>
<keyword evidence="2" id="KW-1185">Reference proteome</keyword>
<dbReference type="Proteomes" id="UP000244754">
    <property type="component" value="Chromosome"/>
</dbReference>
<protein>
    <submittedName>
        <fullName evidence="1">Uncharacterized protein</fullName>
    </submittedName>
</protein>
<evidence type="ECO:0000313" key="1">
    <source>
        <dbReference type="EMBL" id="AWB84185.1"/>
    </source>
</evidence>
<gene>
    <name evidence="1" type="ORF">C3E79_06605</name>
</gene>